<dbReference type="PANTHER" id="PTHR33048">
    <property type="entry name" value="PTH11-LIKE INTEGRAL MEMBRANE PROTEIN (AFU_ORTHOLOGUE AFUA_5G11245)"/>
    <property type="match status" value="1"/>
</dbReference>
<proteinExistence type="inferred from homology"/>
<evidence type="ECO:0000259" key="7">
    <source>
        <dbReference type="Pfam" id="PF20684"/>
    </source>
</evidence>
<dbReference type="InterPro" id="IPR052337">
    <property type="entry name" value="SAT4-like"/>
</dbReference>
<accession>A0A2V1DL78</accession>
<gene>
    <name evidence="8" type="ORF">DM02DRAFT_729558</name>
</gene>
<sequence>MVDPITSPNSPTGEVTLAIDWLLLAISAAMILARLYLRLRINRQKIFPSDVLICLAWCAATTTVSLDIVLFRMNALRKNVDPFLHGYHRDKKSVQRALMIIPEFLKTSRRLLYSTIVYCVCAYTTSMLLNFFLCFPIQRNWEIGPTVCIFQPGTVFKTAWALNLFGDLIIFLLPFTFLHILNIRGGVRVGVYCTFGLAIVNIAFCLTRFLSIRLAPRNGRGTISITIIKIWSHLDMTMGVIVANLPSLAPYLRMMRTRPSEPAPRPSNNEPTRKNTLHKYQCGTLGDDSGISTLRSYERVNDKGKKTLKVELEDVGIISANGGVSLKSEETWKDIEMLDVGGVASLK</sequence>
<feature type="transmembrane region" description="Helical" evidence="6">
    <location>
        <begin position="189"/>
        <end position="210"/>
    </location>
</feature>
<reference evidence="8 9" key="1">
    <citation type="journal article" date="2018" name="Sci. Rep.">
        <title>Comparative genomics provides insights into the lifestyle and reveals functional heterogeneity of dark septate endophytic fungi.</title>
        <authorList>
            <person name="Knapp D.G."/>
            <person name="Nemeth J.B."/>
            <person name="Barry K."/>
            <person name="Hainaut M."/>
            <person name="Henrissat B."/>
            <person name="Johnson J."/>
            <person name="Kuo A."/>
            <person name="Lim J.H.P."/>
            <person name="Lipzen A."/>
            <person name="Nolan M."/>
            <person name="Ohm R.A."/>
            <person name="Tamas L."/>
            <person name="Grigoriev I.V."/>
            <person name="Spatafora J.W."/>
            <person name="Nagy L.G."/>
            <person name="Kovacs G.M."/>
        </authorList>
    </citation>
    <scope>NUCLEOTIDE SEQUENCE [LARGE SCALE GENOMIC DNA]</scope>
    <source>
        <strain evidence="8 9">DSE2036</strain>
    </source>
</reference>
<evidence type="ECO:0000256" key="2">
    <source>
        <dbReference type="ARBA" id="ARBA00022692"/>
    </source>
</evidence>
<dbReference type="InterPro" id="IPR049326">
    <property type="entry name" value="Rhodopsin_dom_fungi"/>
</dbReference>
<evidence type="ECO:0000256" key="3">
    <source>
        <dbReference type="ARBA" id="ARBA00022989"/>
    </source>
</evidence>
<keyword evidence="9" id="KW-1185">Reference proteome</keyword>
<dbReference type="Pfam" id="PF20684">
    <property type="entry name" value="Fung_rhodopsin"/>
    <property type="match status" value="1"/>
</dbReference>
<keyword evidence="3 6" id="KW-1133">Transmembrane helix</keyword>
<dbReference type="OrthoDB" id="444631at2759"/>
<organism evidence="8 9">
    <name type="scientific">Periconia macrospinosa</name>
    <dbReference type="NCBI Taxonomy" id="97972"/>
    <lineage>
        <taxon>Eukaryota</taxon>
        <taxon>Fungi</taxon>
        <taxon>Dikarya</taxon>
        <taxon>Ascomycota</taxon>
        <taxon>Pezizomycotina</taxon>
        <taxon>Dothideomycetes</taxon>
        <taxon>Pleosporomycetidae</taxon>
        <taxon>Pleosporales</taxon>
        <taxon>Massarineae</taxon>
        <taxon>Periconiaceae</taxon>
        <taxon>Periconia</taxon>
    </lineage>
</organism>
<evidence type="ECO:0000313" key="9">
    <source>
        <dbReference type="Proteomes" id="UP000244855"/>
    </source>
</evidence>
<evidence type="ECO:0000256" key="5">
    <source>
        <dbReference type="ARBA" id="ARBA00038359"/>
    </source>
</evidence>
<dbReference type="GO" id="GO:0016020">
    <property type="term" value="C:membrane"/>
    <property type="evidence" value="ECO:0007669"/>
    <property type="project" value="UniProtKB-SubCell"/>
</dbReference>
<feature type="transmembrane region" description="Helical" evidence="6">
    <location>
        <begin position="111"/>
        <end position="138"/>
    </location>
</feature>
<evidence type="ECO:0000313" key="8">
    <source>
        <dbReference type="EMBL" id="PVH98967.1"/>
    </source>
</evidence>
<evidence type="ECO:0000256" key="6">
    <source>
        <dbReference type="SAM" id="Phobius"/>
    </source>
</evidence>
<feature type="domain" description="Rhodopsin" evidence="7">
    <location>
        <begin position="106"/>
        <end position="253"/>
    </location>
</feature>
<keyword evidence="4 6" id="KW-0472">Membrane</keyword>
<dbReference type="PANTHER" id="PTHR33048:SF92">
    <property type="entry name" value="INTEGRAL MEMBRANE PROTEIN"/>
    <property type="match status" value="1"/>
</dbReference>
<dbReference type="STRING" id="97972.A0A2V1DL78"/>
<evidence type="ECO:0000256" key="4">
    <source>
        <dbReference type="ARBA" id="ARBA00023136"/>
    </source>
</evidence>
<feature type="transmembrane region" description="Helical" evidence="6">
    <location>
        <begin position="158"/>
        <end position="177"/>
    </location>
</feature>
<protein>
    <recommendedName>
        <fullName evidence="7">Rhodopsin domain-containing protein</fullName>
    </recommendedName>
</protein>
<evidence type="ECO:0000256" key="1">
    <source>
        <dbReference type="ARBA" id="ARBA00004141"/>
    </source>
</evidence>
<keyword evidence="2 6" id="KW-0812">Transmembrane</keyword>
<name>A0A2V1DL78_9PLEO</name>
<dbReference type="Proteomes" id="UP000244855">
    <property type="component" value="Unassembled WGS sequence"/>
</dbReference>
<comment type="subcellular location">
    <subcellularLocation>
        <location evidence="1">Membrane</location>
        <topology evidence="1">Multi-pass membrane protein</topology>
    </subcellularLocation>
</comment>
<dbReference type="AlphaFoldDB" id="A0A2V1DL78"/>
<dbReference type="EMBL" id="KZ805402">
    <property type="protein sequence ID" value="PVH98967.1"/>
    <property type="molecule type" value="Genomic_DNA"/>
</dbReference>
<comment type="similarity">
    <text evidence="5">Belongs to the SAT4 family.</text>
</comment>
<feature type="transmembrane region" description="Helical" evidence="6">
    <location>
        <begin position="18"/>
        <end position="37"/>
    </location>
</feature>